<dbReference type="AlphaFoldDB" id="A0A5N6KB17"/>
<protein>
    <submittedName>
        <fullName evidence="2">Uncharacterized protein</fullName>
    </submittedName>
</protein>
<evidence type="ECO:0000313" key="3">
    <source>
        <dbReference type="Proteomes" id="UP000326757"/>
    </source>
</evidence>
<dbReference type="Proteomes" id="UP000326757">
    <property type="component" value="Unassembled WGS sequence"/>
</dbReference>
<evidence type="ECO:0000256" key="1">
    <source>
        <dbReference type="SAM" id="MobiDB-lite"/>
    </source>
</evidence>
<name>A0A5N6KB17_MONLA</name>
<reference evidence="2 3" key="1">
    <citation type="submission" date="2019-06" db="EMBL/GenBank/DDBJ databases">
        <title>Genome Sequence of the Brown Rot Fungal Pathogen Monilinia laxa.</title>
        <authorList>
            <person name="De Miccolis Angelini R.M."/>
            <person name="Landi L."/>
            <person name="Abate D."/>
            <person name="Pollastro S."/>
            <person name="Romanazzi G."/>
            <person name="Faretra F."/>
        </authorList>
    </citation>
    <scope>NUCLEOTIDE SEQUENCE [LARGE SCALE GENOMIC DNA]</scope>
    <source>
        <strain evidence="2 3">Mlax316</strain>
    </source>
</reference>
<gene>
    <name evidence="2" type="ORF">EYC80_000530</name>
</gene>
<dbReference type="EMBL" id="VIGI01000005">
    <property type="protein sequence ID" value="KAB8300344.1"/>
    <property type="molecule type" value="Genomic_DNA"/>
</dbReference>
<sequence length="93" mass="10575">MGTLCTNPRFTGVQEEEEDGRRCGNLPDGTVSKGLRYSNNIIPLMPDDNDEEAIENDALAARETVEREIEEHRRRAAYTKSVFHHAQTDRDTL</sequence>
<dbReference type="OrthoDB" id="2013972at2759"/>
<keyword evidence="3" id="KW-1185">Reference proteome</keyword>
<comment type="caution">
    <text evidence="2">The sequence shown here is derived from an EMBL/GenBank/DDBJ whole genome shotgun (WGS) entry which is preliminary data.</text>
</comment>
<feature type="region of interest" description="Disordered" evidence="1">
    <location>
        <begin position="1"/>
        <end position="27"/>
    </location>
</feature>
<proteinExistence type="predicted"/>
<organism evidence="2 3">
    <name type="scientific">Monilinia laxa</name>
    <name type="common">Brown rot fungus</name>
    <name type="synonym">Sclerotinia laxa</name>
    <dbReference type="NCBI Taxonomy" id="61186"/>
    <lineage>
        <taxon>Eukaryota</taxon>
        <taxon>Fungi</taxon>
        <taxon>Dikarya</taxon>
        <taxon>Ascomycota</taxon>
        <taxon>Pezizomycotina</taxon>
        <taxon>Leotiomycetes</taxon>
        <taxon>Helotiales</taxon>
        <taxon>Sclerotiniaceae</taxon>
        <taxon>Monilinia</taxon>
    </lineage>
</organism>
<evidence type="ECO:0000313" key="2">
    <source>
        <dbReference type="EMBL" id="KAB8300344.1"/>
    </source>
</evidence>
<accession>A0A5N6KB17</accession>